<feature type="binding site" evidence="7">
    <location>
        <position position="152"/>
    </location>
    <ligand>
        <name>Mg(2+)</name>
        <dbReference type="ChEBI" id="CHEBI:18420"/>
    </ligand>
</feature>
<comment type="subcellular location">
    <subcellularLocation>
        <location evidence="1">Cell membrane</location>
        <topology evidence="1">Multi-pass membrane protein</topology>
    </subcellularLocation>
</comment>
<dbReference type="GO" id="GO:0005886">
    <property type="term" value="C:plasma membrane"/>
    <property type="evidence" value="ECO:0007669"/>
    <property type="project" value="UniProtKB-SubCell"/>
</dbReference>
<dbReference type="InterPro" id="IPR000715">
    <property type="entry name" value="Glycosyl_transferase_4"/>
</dbReference>
<evidence type="ECO:0000256" key="8">
    <source>
        <dbReference type="SAM" id="Phobius"/>
    </source>
</evidence>
<feature type="transmembrane region" description="Helical" evidence="8">
    <location>
        <begin position="320"/>
        <end position="339"/>
    </location>
</feature>
<evidence type="ECO:0000313" key="9">
    <source>
        <dbReference type="EMBL" id="SIT18405.1"/>
    </source>
</evidence>
<protein>
    <submittedName>
        <fullName evidence="9">UDP-N-acetylmuramyl pentapeptide phosphotransferase/UDP-N-acetylglucosamine-1-phosphate transferase</fullName>
    </submittedName>
</protein>
<feature type="transmembrane region" description="Helical" evidence="8">
    <location>
        <begin position="184"/>
        <end position="203"/>
    </location>
</feature>
<proteinExistence type="predicted"/>
<dbReference type="STRING" id="477680.SAMN05421788_104437"/>
<dbReference type="GO" id="GO:0046872">
    <property type="term" value="F:metal ion binding"/>
    <property type="evidence" value="ECO:0007669"/>
    <property type="project" value="UniProtKB-KW"/>
</dbReference>
<organism evidence="9 10">
    <name type="scientific">Filimonas lacunae</name>
    <dbReference type="NCBI Taxonomy" id="477680"/>
    <lineage>
        <taxon>Bacteria</taxon>
        <taxon>Pseudomonadati</taxon>
        <taxon>Bacteroidota</taxon>
        <taxon>Chitinophagia</taxon>
        <taxon>Chitinophagales</taxon>
        <taxon>Chitinophagaceae</taxon>
        <taxon>Filimonas</taxon>
    </lineage>
</organism>
<keyword evidence="7" id="KW-0460">Magnesium</keyword>
<accession>A0A173MRA8</accession>
<dbReference type="Proteomes" id="UP000186917">
    <property type="component" value="Unassembled WGS sequence"/>
</dbReference>
<gene>
    <name evidence="9" type="ORF">SAMN05421788_104437</name>
</gene>
<feature type="binding site" evidence="7">
    <location>
        <position position="212"/>
    </location>
    <ligand>
        <name>Mg(2+)</name>
        <dbReference type="ChEBI" id="CHEBI:18420"/>
    </ligand>
</feature>
<evidence type="ECO:0000256" key="1">
    <source>
        <dbReference type="ARBA" id="ARBA00004651"/>
    </source>
</evidence>
<dbReference type="Pfam" id="PF00953">
    <property type="entry name" value="Glycos_transf_4"/>
    <property type="match status" value="1"/>
</dbReference>
<evidence type="ECO:0000256" key="2">
    <source>
        <dbReference type="ARBA" id="ARBA00022475"/>
    </source>
</evidence>
<feature type="transmembrane region" description="Helical" evidence="8">
    <location>
        <begin position="246"/>
        <end position="268"/>
    </location>
</feature>
<dbReference type="PANTHER" id="PTHR22926:SF3">
    <property type="entry name" value="UNDECAPRENYL-PHOSPHATE ALPHA-N-ACETYLGLUCOSAMINYL 1-PHOSPHATE TRANSFERASE"/>
    <property type="match status" value="1"/>
</dbReference>
<dbReference type="EMBL" id="FTOR01000004">
    <property type="protein sequence ID" value="SIT18405.1"/>
    <property type="molecule type" value="Genomic_DNA"/>
</dbReference>
<feature type="transmembrane region" description="Helical" evidence="8">
    <location>
        <begin position="134"/>
        <end position="153"/>
    </location>
</feature>
<dbReference type="RefSeq" id="WP_076379745.1">
    <property type="nucleotide sequence ID" value="NZ_AP017422.1"/>
</dbReference>
<feature type="transmembrane region" description="Helical" evidence="8">
    <location>
        <begin position="47"/>
        <end position="67"/>
    </location>
</feature>
<keyword evidence="6 8" id="KW-0472">Membrane</keyword>
<feature type="transmembrane region" description="Helical" evidence="8">
    <location>
        <begin position="101"/>
        <end position="122"/>
    </location>
</feature>
<keyword evidence="3 9" id="KW-0808">Transferase</keyword>
<evidence type="ECO:0000256" key="6">
    <source>
        <dbReference type="ARBA" id="ARBA00023136"/>
    </source>
</evidence>
<dbReference type="PROSITE" id="PS01348">
    <property type="entry name" value="MRAY_2"/>
    <property type="match status" value="1"/>
</dbReference>
<feature type="transmembrane region" description="Helical" evidence="8">
    <location>
        <begin position="294"/>
        <end position="314"/>
    </location>
</feature>
<comment type="cofactor">
    <cofactor evidence="7">
        <name>Mg(2+)</name>
        <dbReference type="ChEBI" id="CHEBI:18420"/>
    </cofactor>
</comment>
<dbReference type="AlphaFoldDB" id="A0A173MRA8"/>
<keyword evidence="5 8" id="KW-1133">Transmembrane helix</keyword>
<dbReference type="GO" id="GO:0009103">
    <property type="term" value="P:lipopolysaccharide biosynthetic process"/>
    <property type="evidence" value="ECO:0007669"/>
    <property type="project" value="TreeGrafter"/>
</dbReference>
<keyword evidence="2" id="KW-1003">Cell membrane</keyword>
<dbReference type="PANTHER" id="PTHR22926">
    <property type="entry name" value="PHOSPHO-N-ACETYLMURAMOYL-PENTAPEPTIDE-TRANSFERASE"/>
    <property type="match status" value="1"/>
</dbReference>
<dbReference type="GO" id="GO:0044038">
    <property type="term" value="P:cell wall macromolecule biosynthetic process"/>
    <property type="evidence" value="ECO:0007669"/>
    <property type="project" value="TreeGrafter"/>
</dbReference>
<keyword evidence="7" id="KW-0479">Metal-binding</keyword>
<keyword evidence="4 8" id="KW-0812">Transmembrane</keyword>
<evidence type="ECO:0000313" key="10">
    <source>
        <dbReference type="Proteomes" id="UP000186917"/>
    </source>
</evidence>
<dbReference type="CDD" id="cd06853">
    <property type="entry name" value="GT_WecA_like"/>
    <property type="match status" value="1"/>
</dbReference>
<evidence type="ECO:0000256" key="5">
    <source>
        <dbReference type="ARBA" id="ARBA00022989"/>
    </source>
</evidence>
<dbReference type="GO" id="GO:0016780">
    <property type="term" value="F:phosphotransferase activity, for other substituted phosphate groups"/>
    <property type="evidence" value="ECO:0007669"/>
    <property type="project" value="InterPro"/>
</dbReference>
<sequence>MEQLIIGGVIAFIVTFYAIPVTIQVAEAKKLFDVPDERKIHKTPIPSLGGLAMFAGLMIGMLLTVTITENRAFQYYLVAFLIIFFLGLKDDIVILSPIKKFIGQVFVAAILCFKGNLLITSMHGFLGLGQLDITASYLLTFFTIIVVINAFNLIDGIDGLAGSLGLVTCTVFGVYFYLAQDMAHAILGFTMAGSIIAFLIYNYNPAKIFMGDTGSMLLGVVNVILVIHFIEAAPSAKAFPTTASPAIGFGILLLPLMDTLRVFAIRIINRRSPFSPDRNHLHHILLERGMGHKAITFSIAIASILPIIFCFTLQRYGSTLIIASLIAFFFTGIVLLKVVKPRRTRMRVVKTYNSGLIEKEQQSTHAIKLVPLYLKDEEPAMVEEE</sequence>
<dbReference type="InterPro" id="IPR018480">
    <property type="entry name" value="PNAcMuramoyl-5peptid_Trfase_CS"/>
</dbReference>
<dbReference type="KEGG" id="fln:FLA_6253"/>
<dbReference type="OrthoDB" id="9783652at2"/>
<keyword evidence="10" id="KW-1185">Reference proteome</keyword>
<dbReference type="GO" id="GO:0071555">
    <property type="term" value="P:cell wall organization"/>
    <property type="evidence" value="ECO:0007669"/>
    <property type="project" value="TreeGrafter"/>
</dbReference>
<evidence type="ECO:0000256" key="4">
    <source>
        <dbReference type="ARBA" id="ARBA00022692"/>
    </source>
</evidence>
<name>A0A173MRA8_9BACT</name>
<feature type="transmembrane region" description="Helical" evidence="8">
    <location>
        <begin position="73"/>
        <end position="89"/>
    </location>
</feature>
<evidence type="ECO:0000256" key="3">
    <source>
        <dbReference type="ARBA" id="ARBA00022679"/>
    </source>
</evidence>
<reference evidence="10" key="1">
    <citation type="submission" date="2017-01" db="EMBL/GenBank/DDBJ databases">
        <authorList>
            <person name="Varghese N."/>
            <person name="Submissions S."/>
        </authorList>
    </citation>
    <scope>NUCLEOTIDE SEQUENCE [LARGE SCALE GENOMIC DNA]</scope>
    <source>
        <strain evidence="10">DSM 21054</strain>
    </source>
</reference>
<feature type="transmembrane region" description="Helical" evidence="8">
    <location>
        <begin position="160"/>
        <end position="178"/>
    </location>
</feature>
<feature type="transmembrane region" description="Helical" evidence="8">
    <location>
        <begin position="6"/>
        <end position="26"/>
    </location>
</feature>
<feature type="transmembrane region" description="Helical" evidence="8">
    <location>
        <begin position="215"/>
        <end position="234"/>
    </location>
</feature>
<evidence type="ECO:0000256" key="7">
    <source>
        <dbReference type="PIRSR" id="PIRSR600715-1"/>
    </source>
</evidence>